<organism evidence="2 3">
    <name type="scientific">Iningainema tapete BLCC-T55</name>
    <dbReference type="NCBI Taxonomy" id="2748662"/>
    <lineage>
        <taxon>Bacteria</taxon>
        <taxon>Bacillati</taxon>
        <taxon>Cyanobacteriota</taxon>
        <taxon>Cyanophyceae</taxon>
        <taxon>Nostocales</taxon>
        <taxon>Scytonemataceae</taxon>
        <taxon>Iningainema tapete</taxon>
    </lineage>
</organism>
<evidence type="ECO:0000313" key="2">
    <source>
        <dbReference type="EMBL" id="MBD2773971.1"/>
    </source>
</evidence>
<dbReference type="SUPFAM" id="SSF48239">
    <property type="entry name" value="Terpenoid cyclases/Protein prenyltransferases"/>
    <property type="match status" value="1"/>
</dbReference>
<comment type="caution">
    <text evidence="2">The sequence shown here is derived from an EMBL/GenBank/DDBJ whole genome shotgun (WGS) entry which is preliminary data.</text>
</comment>
<proteinExistence type="predicted"/>
<accession>A0A8J7C806</accession>
<reference evidence="2" key="1">
    <citation type="submission" date="2020-09" db="EMBL/GenBank/DDBJ databases">
        <title>Iningainema tapete sp. nov. (Scytonemataceae, Cyanobacteria) from greenhouses in central Florida (USA) produces two types of nodularin with biosynthetic potential for microcystin-LR and anabaenopeptins.</title>
        <authorList>
            <person name="Berthold D.E."/>
            <person name="Lefler F.W."/>
            <person name="Huang I.-S."/>
            <person name="Abdulla H."/>
            <person name="Zimba P.V."/>
            <person name="Laughinghouse H.D. IV."/>
        </authorList>
    </citation>
    <scope>NUCLEOTIDE SEQUENCE</scope>
    <source>
        <strain evidence="2">BLCCT55</strain>
    </source>
</reference>
<feature type="domain" description="Squalene cyclase C-terminal" evidence="1">
    <location>
        <begin position="571"/>
        <end position="688"/>
    </location>
</feature>
<dbReference type="InterPro" id="IPR008930">
    <property type="entry name" value="Terpenoid_cyclase/PrenylTrfase"/>
</dbReference>
<gene>
    <name evidence="2" type="ORF">ICL16_18315</name>
</gene>
<protein>
    <recommendedName>
        <fullName evidence="1">Squalene cyclase C-terminal domain-containing protein</fullName>
    </recommendedName>
</protein>
<dbReference type="Proteomes" id="UP000629098">
    <property type="component" value="Unassembled WGS sequence"/>
</dbReference>
<dbReference type="Gene3D" id="1.50.10.20">
    <property type="match status" value="1"/>
</dbReference>
<dbReference type="EMBL" id="JACXAE010000061">
    <property type="protein sequence ID" value="MBD2773971.1"/>
    <property type="molecule type" value="Genomic_DNA"/>
</dbReference>
<evidence type="ECO:0000259" key="1">
    <source>
        <dbReference type="Pfam" id="PF13243"/>
    </source>
</evidence>
<sequence length="737" mass="82701">MNKATLADSLQIIFPYISSKIATPTTLSRLQTVAKSLAPIPQVGFEVRLGEENTQIDLQQKISSQNNEPKILAEHIAVALSHQEFKHPAWSRIQKLCEVWSDRNSCLHNAITEIWLEFDINESTNQLLIPSIFIGFSQDLNNSEQAFTITKYTIELLWGQPISDSLYSNLERCFTVCTTPTRISHIGVMLSRQIEALRINVSCLSPDKITSYLQTIGYPESTKEIEILVMQLLDIVDDVRLCLDVGSGIYPKVGLECSFRQQYGLEPLWFTLLEDLIARGLCTPEKRDALLKWPGYVNPFSSLHSWSTPITAESFSKPLSILERGLSHIKITYQPEHPLEAKAYLGFIHKNLTRNSTENNNQALNLTASQSENSGKLDQSRLNHAIEAATRFLISARNQKGWWRDFYSDVQGRISDEWVTAYIGAVLAALPDEQAKFAAHQAWVLLLNRRQQEPGWGYNAFIPPDADSTAWTLHLANALGEMKSHRVQAASQFIAKHFSPTGGIITYSQELVPRGYAASQYMINRFTSTGEKPSNLAELARAYTSSVSVRGWCGIHTCVTAAVAGLEEIGEASLDFLKNTQQDNGSWKAYWWYDHEYATALAAEALAKNNYRSNYQQVELAIEWAADRISPSGAVYSRQYAGDSAFATAWCVRTLALAQEQHRTLTQLHKAVNWLLDNQKVDGSWHSSALLRLPESADILDPDNHPSHPVPDDRRVFTTATVLAALSAVRTRYVVRI</sequence>
<keyword evidence="3" id="KW-1185">Reference proteome</keyword>
<dbReference type="AlphaFoldDB" id="A0A8J7C806"/>
<dbReference type="RefSeq" id="WP_190830362.1">
    <property type="nucleotide sequence ID" value="NZ_CAWPPI010000061.1"/>
</dbReference>
<dbReference type="Pfam" id="PF13243">
    <property type="entry name" value="SQHop_cyclase_C"/>
    <property type="match status" value="1"/>
</dbReference>
<dbReference type="InterPro" id="IPR032696">
    <property type="entry name" value="SQ_cyclase_C"/>
</dbReference>
<name>A0A8J7C806_9CYAN</name>
<evidence type="ECO:0000313" key="3">
    <source>
        <dbReference type="Proteomes" id="UP000629098"/>
    </source>
</evidence>